<dbReference type="Proteomes" id="UP000673552">
    <property type="component" value="Unassembled WGS sequence"/>
</dbReference>
<dbReference type="GeneID" id="92512908"/>
<proteinExistence type="predicted"/>
<gene>
    <name evidence="1" type="ORF">LSCM1_02829</name>
</gene>
<comment type="caution">
    <text evidence="1">The sequence shown here is derived from an EMBL/GenBank/DDBJ whole genome shotgun (WGS) entry which is preliminary data.</text>
</comment>
<protein>
    <recommendedName>
        <fullName evidence="3">Exportin-1/Importin-beta-like domain-containing protein</fullName>
    </recommendedName>
</protein>
<dbReference type="KEGG" id="lmat:92512908"/>
<dbReference type="InterPro" id="IPR016024">
    <property type="entry name" value="ARM-type_fold"/>
</dbReference>
<reference evidence="2" key="1">
    <citation type="journal article" date="2021" name="Microbiol. Resour. Announc.">
        <title>LGAAP: Leishmaniinae Genome Assembly and Annotation Pipeline.</title>
        <authorList>
            <person name="Almutairi H."/>
            <person name="Urbaniak M.D."/>
            <person name="Bates M.D."/>
            <person name="Jariyapan N."/>
            <person name="Kwakye-Nuako G."/>
            <person name="Thomaz-Soccol V."/>
            <person name="Al-Salem W.S."/>
            <person name="Dillon R.J."/>
            <person name="Bates P.A."/>
            <person name="Gatherer D."/>
        </authorList>
    </citation>
    <scope>NUCLEOTIDE SEQUENCE [LARGE SCALE GENOMIC DNA]</scope>
</reference>
<dbReference type="EMBL" id="JAFEUZ010000033">
    <property type="protein sequence ID" value="KAG5469598.1"/>
    <property type="molecule type" value="Genomic_DNA"/>
</dbReference>
<evidence type="ECO:0000313" key="2">
    <source>
        <dbReference type="Proteomes" id="UP000673552"/>
    </source>
</evidence>
<dbReference type="OrthoDB" id="244899at2759"/>
<keyword evidence="2" id="KW-1185">Reference proteome</keyword>
<reference evidence="2" key="2">
    <citation type="journal article" date="2021" name="Sci. Data">
        <title>Chromosome-scale genome sequencing, assembly and annotation of six genomes from subfamily Leishmaniinae.</title>
        <authorList>
            <person name="Almutairi H."/>
            <person name="Urbaniak M.D."/>
            <person name="Bates M.D."/>
            <person name="Jariyapan N."/>
            <person name="Kwakye-Nuako G."/>
            <person name="Thomaz Soccol V."/>
            <person name="Al-Salem W.S."/>
            <person name="Dillon R.J."/>
            <person name="Bates P.A."/>
            <person name="Gatherer D."/>
        </authorList>
    </citation>
    <scope>NUCLEOTIDE SEQUENCE [LARGE SCALE GENOMIC DNA]</scope>
</reference>
<accession>A0A836KL05</accession>
<name>A0A836KL05_9TRYP</name>
<dbReference type="RefSeq" id="XP_067175771.1">
    <property type="nucleotide sequence ID" value="XM_067320396.1"/>
</dbReference>
<sequence>MSWCTSGQVARLISAARLRGDVYEATRKSADMLFLDVCANAVNAGDTLIDVATDSSASPGPRLNALLAAESLFTERSWREGAHFSDRSAVTKRLVSLVVASPSFQPQSKVDAGLLRCLGLIVALEFPTTEWQEWLRECAVGFAAGNTRSCAALSAVVEESYRNYSLWNYLANDTAGFLLNAQITTLPLRTAVTHFFLGLMRKRPRPSVEHEVASATHCLLLSAAVRRHVLAALEQHVQECDQTAGSSSAFFVADCAASFAVASRLVADAESAAVVFRCSAFFLSRLQTAAAAVNSHVCAGLQDFTEKLLESLISTLQLYPDVAGADVTAEGLLSCLVHFMIRVDLEQCDAAQLSSLLLEYFIDDEAVPLGCGSGDAANLAAAALELYLEHNHAQRPFAISALTALLRATPVMDGPLTEAVALALRSISRVYEASDDVVIDALDGAVQGELLTQLSHLLLNTTDPRAQVMLIDALAHCFYRSQNQPLCGQLVDLLQQLYMRRMESTDGYGSCVQCACAYVAGRLVDELRSRAWCGELLSPEWAQLALQQLCDGDAFGVFSAASTLCTLLCVTPASAAQLSQHVALQEQGLTQLCHYATLRGVAALLTLILKHVAGLSLTPSVRAFSPPNCELVMRSCNVVVSFCRNPSPSRHLVLRSLVDLFAASTRMLLRGDARTAGDVRGAEALASLAAALLTEEYALELAQEEPSCRGLATFAALHTAAFVRAQPSSGLAAAAILLGAVGYAVEHFYASQTVSCVCGHLACVLLAQPAQLDEEAPRVLHLLFRDGVDLSEGRKGFNYGGVAFLVSLLLLRSPTRCFRPPTQGMPPERSALQSICQAFNVRSAGG</sequence>
<evidence type="ECO:0000313" key="1">
    <source>
        <dbReference type="EMBL" id="KAG5469598.1"/>
    </source>
</evidence>
<evidence type="ECO:0008006" key="3">
    <source>
        <dbReference type="Google" id="ProtNLM"/>
    </source>
</evidence>
<dbReference type="AlphaFoldDB" id="A0A836KL05"/>
<dbReference type="SUPFAM" id="SSF48371">
    <property type="entry name" value="ARM repeat"/>
    <property type="match status" value="1"/>
</dbReference>
<organism evidence="1 2">
    <name type="scientific">Leishmania martiniquensis</name>
    <dbReference type="NCBI Taxonomy" id="1580590"/>
    <lineage>
        <taxon>Eukaryota</taxon>
        <taxon>Discoba</taxon>
        <taxon>Euglenozoa</taxon>
        <taxon>Kinetoplastea</taxon>
        <taxon>Metakinetoplastina</taxon>
        <taxon>Trypanosomatida</taxon>
        <taxon>Trypanosomatidae</taxon>
        <taxon>Leishmaniinae</taxon>
        <taxon>Leishmania</taxon>
    </lineage>
</organism>